<reference evidence="2 3" key="1">
    <citation type="journal article" date="2018" name="Sci. Rep.">
        <title>Genomic signatures of local adaptation to the degree of environmental predictability in rotifers.</title>
        <authorList>
            <person name="Franch-Gras L."/>
            <person name="Hahn C."/>
            <person name="Garcia-Roger E.M."/>
            <person name="Carmona M.J."/>
            <person name="Serra M."/>
            <person name="Gomez A."/>
        </authorList>
    </citation>
    <scope>NUCLEOTIDE SEQUENCE [LARGE SCALE GENOMIC DNA]</scope>
    <source>
        <strain evidence="2">HYR1</strain>
    </source>
</reference>
<dbReference type="PANTHER" id="PTHR22100:SF13">
    <property type="entry name" value="WINGS APART-LIKE PROTEIN HOMOLOG"/>
    <property type="match status" value="1"/>
</dbReference>
<dbReference type="STRING" id="10195.A0A3M7RHE4"/>
<dbReference type="EMBL" id="REGN01003413">
    <property type="protein sequence ID" value="RNA22695.1"/>
    <property type="molecule type" value="Genomic_DNA"/>
</dbReference>
<evidence type="ECO:0000256" key="1">
    <source>
        <dbReference type="SAM" id="SignalP"/>
    </source>
</evidence>
<dbReference type="AlphaFoldDB" id="A0A3M7RHE4"/>
<dbReference type="OrthoDB" id="78088at2759"/>
<accession>A0A3M7RHE4</accession>
<evidence type="ECO:0000313" key="3">
    <source>
        <dbReference type="Proteomes" id="UP000276133"/>
    </source>
</evidence>
<proteinExistence type="predicted"/>
<dbReference type="Proteomes" id="UP000276133">
    <property type="component" value="Unassembled WGS sequence"/>
</dbReference>
<gene>
    <name evidence="2" type="ORF">BpHYR1_036823</name>
</gene>
<evidence type="ECO:0000313" key="2">
    <source>
        <dbReference type="EMBL" id="RNA22695.1"/>
    </source>
</evidence>
<dbReference type="PANTHER" id="PTHR22100">
    <property type="entry name" value="WINGS APART-LIKE PROTEIN HOMOLOG"/>
    <property type="match status" value="1"/>
</dbReference>
<protein>
    <submittedName>
        <fullName evidence="2">Wings apart-like protein</fullName>
    </submittedName>
</protein>
<dbReference type="Gene3D" id="1.25.10.10">
    <property type="entry name" value="Leucine-rich Repeat Variant"/>
    <property type="match status" value="1"/>
</dbReference>
<dbReference type="InterPro" id="IPR011989">
    <property type="entry name" value="ARM-like"/>
</dbReference>
<comment type="caution">
    <text evidence="2">The sequence shown here is derived from an EMBL/GenBank/DDBJ whole genome shotgun (WGS) entry which is preliminary data.</text>
</comment>
<keyword evidence="1" id="KW-0732">Signal</keyword>
<organism evidence="2 3">
    <name type="scientific">Brachionus plicatilis</name>
    <name type="common">Marine rotifer</name>
    <name type="synonym">Brachionus muelleri</name>
    <dbReference type="NCBI Taxonomy" id="10195"/>
    <lineage>
        <taxon>Eukaryota</taxon>
        <taxon>Metazoa</taxon>
        <taxon>Spiralia</taxon>
        <taxon>Gnathifera</taxon>
        <taxon>Rotifera</taxon>
        <taxon>Eurotatoria</taxon>
        <taxon>Monogononta</taxon>
        <taxon>Pseudotrocha</taxon>
        <taxon>Ploima</taxon>
        <taxon>Brachionidae</taxon>
        <taxon>Brachionus</taxon>
    </lineage>
</organism>
<sequence>MCLIIFKSLSLCTALIVFTLTQDNLSIDIDDSTFNLILSFLQFNEQNSCIKDLDNGELADKFSYLIDLASNSCHMNNQKNGSQSNDEISSSDANDDLIVYKKIYSKCKKIYDHIHSDTLTKEHNILQDIHFNCALLTLDCLLNMNQNMKKNIVLNDFYKNEMREKFVIDKILIRSKLILKSLINLKTQSEFEFTQSGLGENTKFLFLLGKLKSCINLIETLTQPISHSKSTNTGITNNLKSIKYKEDDEDGPLESNQLNQNYMVDLKNRFVIEFIKESLNFFDNQISMLLSDRTKFESSAETDQIKSKVLNYLVNALKEQFLFLISLTQNNEYVSKKLIADKEFVGMLFKFLINESKAQSILFKLANENDQFDLLIMLLGILLNLFVNCFKDKVLLNLIKYKNKEVNITALEIVLKLYQAKENLVRIAENDQENEFNQLNEHIESQNIENINVAIMNSIHKAGKHMEDHIIAAHSGLIIGYMLFIDDTFNNRNYIQIDSVQAKLKNKAFTSMVQIIRKFIIFMKMMKVSGFSADKYLEMVLGFLENLEN</sequence>
<keyword evidence="3" id="KW-1185">Reference proteome</keyword>
<name>A0A3M7RHE4_BRAPC</name>
<feature type="signal peptide" evidence="1">
    <location>
        <begin position="1"/>
        <end position="21"/>
    </location>
</feature>
<feature type="chain" id="PRO_5018212126" evidence="1">
    <location>
        <begin position="22"/>
        <end position="549"/>
    </location>
</feature>
<dbReference type="InterPro" id="IPR039874">
    <property type="entry name" value="WAPL"/>
</dbReference>